<protein>
    <recommendedName>
        <fullName evidence="2">Movement protein</fullName>
    </recommendedName>
    <alternativeName>
        <fullName evidence="7">Protein 3A</fullName>
    </alternativeName>
</protein>
<proteinExistence type="predicted"/>
<evidence type="ECO:0000256" key="7">
    <source>
        <dbReference type="ARBA" id="ARBA00032603"/>
    </source>
</evidence>
<evidence type="ECO:0000256" key="1">
    <source>
        <dbReference type="ARBA" id="ARBA00004621"/>
    </source>
</evidence>
<keyword evidence="5" id="KW-1031">Host cell junction</keyword>
<evidence type="ECO:0000313" key="8">
    <source>
        <dbReference type="EMBL" id="QNT38413.1"/>
    </source>
</evidence>
<dbReference type="GO" id="GO:0044219">
    <property type="term" value="C:host cell plasmodesma"/>
    <property type="evidence" value="ECO:0007669"/>
    <property type="project" value="UniProtKB-SubCell"/>
</dbReference>
<dbReference type="InterPro" id="IPR002538">
    <property type="entry name" value="Bromo_MP"/>
</dbReference>
<name>A0A7H1KW63_AMV</name>
<keyword evidence="4" id="KW-0916">Viral movement protein</keyword>
<dbReference type="GO" id="GO:0046740">
    <property type="term" value="P:transport of virus in host, cell to cell"/>
    <property type="evidence" value="ECO:0007669"/>
    <property type="project" value="UniProtKB-KW"/>
</dbReference>
<dbReference type="Pfam" id="PF01573">
    <property type="entry name" value="Bromo_MP"/>
    <property type="match status" value="1"/>
</dbReference>
<reference evidence="8" key="1">
    <citation type="submission" date="2020-06" db="EMBL/GenBank/DDBJ databases">
        <title>Identification of Plant Viruses in Soybean using Metagenomic Sequencing.</title>
        <authorList>
            <person name="Elmore M.G."/>
            <person name="Mueller D.S."/>
            <person name="Whitham S.A."/>
        </authorList>
    </citation>
    <scope>NUCLEOTIDE SEQUENCE</scope>
    <source>
        <strain evidence="8">IA-3-2018</strain>
    </source>
</reference>
<dbReference type="EMBL" id="MT596817">
    <property type="protein sequence ID" value="QNT38413.1"/>
    <property type="molecule type" value="Genomic_RNA"/>
</dbReference>
<evidence type="ECO:0000256" key="5">
    <source>
        <dbReference type="ARBA" id="ARBA00023081"/>
    </source>
</evidence>
<comment type="subcellular location">
    <subcellularLocation>
        <location evidence="1">Host cell junction</location>
        <location evidence="1">Host plasmodesma</location>
    </subcellularLocation>
</comment>
<organism evidence="8">
    <name type="scientific">Alfalfa mosaic virus</name>
    <name type="common">AMV</name>
    <dbReference type="NCBI Taxonomy" id="12321"/>
    <lineage>
        <taxon>Viruses</taxon>
        <taxon>Riboviria</taxon>
        <taxon>Orthornavirae</taxon>
        <taxon>Kitrinoviricota</taxon>
        <taxon>Alsuviricetes</taxon>
        <taxon>Martellivirales</taxon>
        <taxon>Bromoviridae</taxon>
        <taxon>Alfamovirus</taxon>
    </lineage>
</organism>
<evidence type="ECO:0000256" key="3">
    <source>
        <dbReference type="ARBA" id="ARBA00022448"/>
    </source>
</evidence>
<sequence length="302" mass="32820">MENTKTNASSSGMSSSSSFSVSYAEEMLLADEVSKINSMSILGPNQLKLCTQLVLSNGAAPVVLSLVSKEKKSILNRMLPKIGQRMYVHHSAIYLLYMPNILKSSSGSITLKLFNEATEELVDVDTDHDATQACIFAGRYPRSILAKDAAKGHDLKLVVHAVASTKANSAVGVLYPIWEDELSRKQILERGADFLKFPIAETEPVRDLLNAGKLTDFVLDRTRLGVGSKNDPSPVLLEPRAKITGKAKTVFIPEGPSVPNTTVSGMAPTVRIDAGSPKGLGVPKGFTYESFIKMKYYLIIDR</sequence>
<keyword evidence="3" id="KW-0813">Transport</keyword>
<evidence type="ECO:0000256" key="6">
    <source>
        <dbReference type="ARBA" id="ARBA00025275"/>
    </source>
</evidence>
<evidence type="ECO:0000256" key="4">
    <source>
        <dbReference type="ARBA" id="ARBA00023031"/>
    </source>
</evidence>
<comment type="function">
    <text evidence="6">Transports viral genome to neighboring plant cells directly through plasmosdesmata, without any budding. The movement protein allows efficient cell to cell propagation, by bypassing the host cell wall barrier. Acts by forming a tubular structure at the host plasmodesmata, enlarging it enough to allow free passage of virion capsids.</text>
</comment>
<evidence type="ECO:0000256" key="2">
    <source>
        <dbReference type="ARBA" id="ARBA00014660"/>
    </source>
</evidence>
<accession>A0A7H1KW63</accession>